<evidence type="ECO:0000256" key="1">
    <source>
        <dbReference type="SAM" id="Phobius"/>
    </source>
</evidence>
<keyword evidence="1" id="KW-0812">Transmembrane</keyword>
<dbReference type="InterPro" id="IPR011990">
    <property type="entry name" value="TPR-like_helical_dom_sf"/>
</dbReference>
<evidence type="ECO:0000313" key="2">
    <source>
        <dbReference type="EMBL" id="BBO35413.1"/>
    </source>
</evidence>
<evidence type="ECO:0000313" key="3">
    <source>
        <dbReference type="Proteomes" id="UP000326837"/>
    </source>
</evidence>
<keyword evidence="3" id="KW-1185">Reference proteome</keyword>
<sequence>MPQPKLHWSAYLWPGLPQLWMRGSWVGLTLAVGFTALVNALAATTFVWDEWLPVRIRWIALGAAGVIWLLAWLEGRADWRRLVSELSAGENAAVSPDERSDVWFREAQAAYLAHDWVSAEQTLLKLLKQDPRDAEARLMLATLLRHEQRTDAAVEQLNRLELLETAEAWRHEIAQERERIRSASVIPEDKIYELPTQEESTKTIADASVGKIAA</sequence>
<feature type="transmembrane region" description="Helical" evidence="1">
    <location>
        <begin position="54"/>
        <end position="73"/>
    </location>
</feature>
<dbReference type="RefSeq" id="WP_152100801.1">
    <property type="nucleotide sequence ID" value="NZ_AP021861.1"/>
</dbReference>
<dbReference type="Pfam" id="PF14559">
    <property type="entry name" value="TPR_19"/>
    <property type="match status" value="1"/>
</dbReference>
<evidence type="ECO:0008006" key="4">
    <source>
        <dbReference type="Google" id="ProtNLM"/>
    </source>
</evidence>
<proteinExistence type="predicted"/>
<feature type="transmembrane region" description="Helical" evidence="1">
    <location>
        <begin position="25"/>
        <end position="48"/>
    </location>
</feature>
<dbReference type="KEGG" id="lpav:PLANPX_5025"/>
<dbReference type="Proteomes" id="UP000326837">
    <property type="component" value="Chromosome"/>
</dbReference>
<name>A0A5K7XLM7_9BACT</name>
<accession>A0A5K7XLM7</accession>
<keyword evidence="1" id="KW-1133">Transmembrane helix</keyword>
<dbReference type="Gene3D" id="1.25.40.10">
    <property type="entry name" value="Tetratricopeptide repeat domain"/>
    <property type="match status" value="1"/>
</dbReference>
<organism evidence="2 3">
    <name type="scientific">Lacipirellula parvula</name>
    <dbReference type="NCBI Taxonomy" id="2650471"/>
    <lineage>
        <taxon>Bacteria</taxon>
        <taxon>Pseudomonadati</taxon>
        <taxon>Planctomycetota</taxon>
        <taxon>Planctomycetia</taxon>
        <taxon>Pirellulales</taxon>
        <taxon>Lacipirellulaceae</taxon>
        <taxon>Lacipirellula</taxon>
    </lineage>
</organism>
<keyword evidence="1" id="KW-0472">Membrane</keyword>
<dbReference type="SUPFAM" id="SSF48452">
    <property type="entry name" value="TPR-like"/>
    <property type="match status" value="1"/>
</dbReference>
<gene>
    <name evidence="2" type="ORF">PLANPX_5025</name>
</gene>
<dbReference type="EMBL" id="AP021861">
    <property type="protein sequence ID" value="BBO35413.1"/>
    <property type="molecule type" value="Genomic_DNA"/>
</dbReference>
<protein>
    <recommendedName>
        <fullName evidence="4">Tetratricopeptide repeat protein</fullName>
    </recommendedName>
</protein>
<dbReference type="AlphaFoldDB" id="A0A5K7XLM7"/>
<reference evidence="3" key="1">
    <citation type="submission" date="2019-10" db="EMBL/GenBank/DDBJ databases">
        <title>Lacipirellula parvula gen. nov., sp. nov., representing a lineage of planctomycetes widespread in freshwater anoxic habitats, and description of the family Lacipirellulaceae.</title>
        <authorList>
            <person name="Dedysh S.N."/>
            <person name="Kulichevskaya I.S."/>
            <person name="Beletsky A.V."/>
            <person name="Rakitin A.L."/>
            <person name="Mardanov A.V."/>
            <person name="Ivanova A.A."/>
            <person name="Saltykova V.X."/>
            <person name="Rijpstra W.I.C."/>
            <person name="Sinninghe Damste J.S."/>
            <person name="Ravin N.V."/>
        </authorList>
    </citation>
    <scope>NUCLEOTIDE SEQUENCE [LARGE SCALE GENOMIC DNA]</scope>
    <source>
        <strain evidence="3">PX69</strain>
    </source>
</reference>